<accession>A0A4U5MPH4</accession>
<name>A0A4U5MPH4_STECR</name>
<protein>
    <submittedName>
        <fullName evidence="1">Uncharacterized protein</fullName>
    </submittedName>
</protein>
<evidence type="ECO:0000313" key="1">
    <source>
        <dbReference type="EMBL" id="TKR71616.1"/>
    </source>
</evidence>
<reference evidence="1 2" key="2">
    <citation type="journal article" date="2019" name="G3 (Bethesda)">
        <title>Hybrid Assembly of the Genome of the Entomopathogenic Nematode Steinernema carpocapsae Identifies the X-Chromosome.</title>
        <authorList>
            <person name="Serra L."/>
            <person name="Macchietto M."/>
            <person name="Macias-Munoz A."/>
            <person name="McGill C.J."/>
            <person name="Rodriguez I.M."/>
            <person name="Rodriguez B."/>
            <person name="Murad R."/>
            <person name="Mortazavi A."/>
        </authorList>
    </citation>
    <scope>NUCLEOTIDE SEQUENCE [LARGE SCALE GENOMIC DNA]</scope>
    <source>
        <strain evidence="1 2">ALL</strain>
    </source>
</reference>
<dbReference type="AlphaFoldDB" id="A0A4U5MPH4"/>
<organism evidence="1 2">
    <name type="scientific">Steinernema carpocapsae</name>
    <name type="common">Entomopathogenic nematode</name>
    <dbReference type="NCBI Taxonomy" id="34508"/>
    <lineage>
        <taxon>Eukaryota</taxon>
        <taxon>Metazoa</taxon>
        <taxon>Ecdysozoa</taxon>
        <taxon>Nematoda</taxon>
        <taxon>Chromadorea</taxon>
        <taxon>Rhabditida</taxon>
        <taxon>Tylenchina</taxon>
        <taxon>Panagrolaimomorpha</taxon>
        <taxon>Strongyloidoidea</taxon>
        <taxon>Steinernematidae</taxon>
        <taxon>Steinernema</taxon>
    </lineage>
</organism>
<dbReference type="EMBL" id="AZBU02000006">
    <property type="protein sequence ID" value="TKR71616.1"/>
    <property type="molecule type" value="Genomic_DNA"/>
</dbReference>
<dbReference type="Proteomes" id="UP000298663">
    <property type="component" value="Unassembled WGS sequence"/>
</dbReference>
<evidence type="ECO:0000313" key="2">
    <source>
        <dbReference type="Proteomes" id="UP000298663"/>
    </source>
</evidence>
<comment type="caution">
    <text evidence="1">The sequence shown here is derived from an EMBL/GenBank/DDBJ whole genome shotgun (WGS) entry which is preliminary data.</text>
</comment>
<gene>
    <name evidence="1" type="ORF">L596_019185</name>
</gene>
<proteinExistence type="predicted"/>
<keyword evidence="2" id="KW-1185">Reference proteome</keyword>
<reference evidence="1 2" key="1">
    <citation type="journal article" date="2015" name="Genome Biol.">
        <title>Comparative genomics of Steinernema reveals deeply conserved gene regulatory networks.</title>
        <authorList>
            <person name="Dillman A.R."/>
            <person name="Macchietto M."/>
            <person name="Porter C.F."/>
            <person name="Rogers A."/>
            <person name="Williams B."/>
            <person name="Antoshechkin I."/>
            <person name="Lee M.M."/>
            <person name="Goodwin Z."/>
            <person name="Lu X."/>
            <person name="Lewis E.E."/>
            <person name="Goodrich-Blair H."/>
            <person name="Stock S.P."/>
            <person name="Adams B.J."/>
            <person name="Sternberg P.W."/>
            <person name="Mortazavi A."/>
        </authorList>
    </citation>
    <scope>NUCLEOTIDE SEQUENCE [LARGE SCALE GENOMIC DNA]</scope>
    <source>
        <strain evidence="1 2">ALL</strain>
    </source>
</reference>
<sequence length="85" mass="9460">MALCPCGWIIGRRKTFGVDLASLDAGDLFPSYGSMCHEVWIIGPKNLLISTQLKAKKHGNLVFNFVDAVTQMLPQKDMEEMAFLT</sequence>